<evidence type="ECO:0000259" key="1">
    <source>
        <dbReference type="Pfam" id="PF01814"/>
    </source>
</evidence>
<dbReference type="EMBL" id="FORX01000002">
    <property type="protein sequence ID" value="SFJ22071.1"/>
    <property type="molecule type" value="Genomic_DNA"/>
</dbReference>
<dbReference type="STRING" id="52560.SAMN04488082_10232"/>
<evidence type="ECO:0000313" key="3">
    <source>
        <dbReference type="Proteomes" id="UP000198635"/>
    </source>
</evidence>
<dbReference type="AlphaFoldDB" id="A0A1I3PL78"/>
<reference evidence="3" key="1">
    <citation type="submission" date="2016-10" db="EMBL/GenBank/DDBJ databases">
        <authorList>
            <person name="Varghese N."/>
            <person name="Submissions S."/>
        </authorList>
    </citation>
    <scope>NUCLEOTIDE SEQUENCE [LARGE SCALE GENOMIC DNA]</scope>
    <source>
        <strain evidence="3">DSM 5918</strain>
    </source>
</reference>
<dbReference type="Proteomes" id="UP000198635">
    <property type="component" value="Unassembled WGS sequence"/>
</dbReference>
<dbReference type="OrthoDB" id="9769774at2"/>
<dbReference type="RefSeq" id="WP_092372521.1">
    <property type="nucleotide sequence ID" value="NZ_FORX01000002.1"/>
</dbReference>
<name>A0A1I3PL78_9BACT</name>
<keyword evidence="3" id="KW-1185">Reference proteome</keyword>
<accession>A0A1I3PL78</accession>
<dbReference type="Pfam" id="PF01814">
    <property type="entry name" value="Hemerythrin"/>
    <property type="match status" value="1"/>
</dbReference>
<organism evidence="2 3">
    <name type="scientific">Desulfomicrobium apsheronum</name>
    <dbReference type="NCBI Taxonomy" id="52560"/>
    <lineage>
        <taxon>Bacteria</taxon>
        <taxon>Pseudomonadati</taxon>
        <taxon>Thermodesulfobacteriota</taxon>
        <taxon>Desulfovibrionia</taxon>
        <taxon>Desulfovibrionales</taxon>
        <taxon>Desulfomicrobiaceae</taxon>
        <taxon>Desulfomicrobium</taxon>
    </lineage>
</organism>
<dbReference type="Gene3D" id="1.20.120.520">
    <property type="entry name" value="nmb1532 protein domain like"/>
    <property type="match status" value="1"/>
</dbReference>
<sequence length="182" mass="20588">MKSVQDLMNEHEGIQLMLSILQNVAKKIVSGKNIPAEELKGIMEFLTVFVDKCHHGKEEDFLFPALEAAGIARDGGPIGVMLQEHERGRRHIADMKKALGDFTSSGINAAEFEKAVEEYVSLLNQHIFKENSVLFQMAEKVLSADEDKKLFDNFEKLEVERIGLGKHEEFHALMDTLADKYR</sequence>
<dbReference type="InterPro" id="IPR012312">
    <property type="entry name" value="Hemerythrin-like"/>
</dbReference>
<proteinExistence type="predicted"/>
<protein>
    <submittedName>
        <fullName evidence="2">Hemerythrin-like domain-containing protein</fullName>
    </submittedName>
</protein>
<dbReference type="GO" id="GO:0005886">
    <property type="term" value="C:plasma membrane"/>
    <property type="evidence" value="ECO:0007669"/>
    <property type="project" value="TreeGrafter"/>
</dbReference>
<gene>
    <name evidence="2" type="ORF">SAMN04488082_10232</name>
</gene>
<dbReference type="PANTHER" id="PTHR39966">
    <property type="entry name" value="BLL2471 PROTEIN-RELATED"/>
    <property type="match status" value="1"/>
</dbReference>
<dbReference type="CDD" id="cd12108">
    <property type="entry name" value="Hr-like"/>
    <property type="match status" value="1"/>
</dbReference>
<dbReference type="PANTHER" id="PTHR39966:SF1">
    <property type="entry name" value="HEMERYTHRIN-LIKE DOMAIN-CONTAINING PROTEIN"/>
    <property type="match status" value="1"/>
</dbReference>
<feature type="domain" description="Hemerythrin-like" evidence="1">
    <location>
        <begin position="4"/>
        <end position="138"/>
    </location>
</feature>
<evidence type="ECO:0000313" key="2">
    <source>
        <dbReference type="EMBL" id="SFJ22071.1"/>
    </source>
</evidence>